<organism evidence="1 2">
    <name type="scientific">Nephila pilipes</name>
    <name type="common">Giant wood spider</name>
    <name type="synonym">Nephila maculata</name>
    <dbReference type="NCBI Taxonomy" id="299642"/>
    <lineage>
        <taxon>Eukaryota</taxon>
        <taxon>Metazoa</taxon>
        <taxon>Ecdysozoa</taxon>
        <taxon>Arthropoda</taxon>
        <taxon>Chelicerata</taxon>
        <taxon>Arachnida</taxon>
        <taxon>Araneae</taxon>
        <taxon>Araneomorphae</taxon>
        <taxon>Entelegynae</taxon>
        <taxon>Araneoidea</taxon>
        <taxon>Nephilidae</taxon>
        <taxon>Nephila</taxon>
    </lineage>
</organism>
<protein>
    <submittedName>
        <fullName evidence="1">Uncharacterized protein</fullName>
    </submittedName>
</protein>
<accession>A0A8X6U4V9</accession>
<name>A0A8X6U4V9_NEPPI</name>
<dbReference type="Proteomes" id="UP000887013">
    <property type="component" value="Unassembled WGS sequence"/>
</dbReference>
<evidence type="ECO:0000313" key="2">
    <source>
        <dbReference type="Proteomes" id="UP000887013"/>
    </source>
</evidence>
<comment type="caution">
    <text evidence="1">The sequence shown here is derived from an EMBL/GenBank/DDBJ whole genome shotgun (WGS) entry which is preliminary data.</text>
</comment>
<reference evidence="1" key="1">
    <citation type="submission" date="2020-08" db="EMBL/GenBank/DDBJ databases">
        <title>Multicomponent nature underlies the extraordinary mechanical properties of spider dragline silk.</title>
        <authorList>
            <person name="Kono N."/>
            <person name="Nakamura H."/>
            <person name="Mori M."/>
            <person name="Yoshida Y."/>
            <person name="Ohtoshi R."/>
            <person name="Malay A.D."/>
            <person name="Moran D.A.P."/>
            <person name="Tomita M."/>
            <person name="Numata K."/>
            <person name="Arakawa K."/>
        </authorList>
    </citation>
    <scope>NUCLEOTIDE SEQUENCE</scope>
</reference>
<proteinExistence type="predicted"/>
<sequence>MIILPQKRMDLKAGAPTGINARDVRSFHGISLMNRCPTRVLSKTTKHKCITKPCVFEGHLVALGSGWGNLASIERKKIYGSDDQTCASKSSLAEIPREILIN</sequence>
<keyword evidence="2" id="KW-1185">Reference proteome</keyword>
<evidence type="ECO:0000313" key="1">
    <source>
        <dbReference type="EMBL" id="GFT81476.1"/>
    </source>
</evidence>
<dbReference type="EMBL" id="BMAW01072153">
    <property type="protein sequence ID" value="GFT81476.1"/>
    <property type="molecule type" value="Genomic_DNA"/>
</dbReference>
<dbReference type="AlphaFoldDB" id="A0A8X6U4V9"/>
<gene>
    <name evidence="1" type="ORF">NPIL_632321</name>
</gene>